<accession>A0AAV2FRR5</accession>
<reference evidence="1 2" key="1">
    <citation type="submission" date="2024-04" db="EMBL/GenBank/DDBJ databases">
        <authorList>
            <person name="Fracassetti M."/>
        </authorList>
    </citation>
    <scope>NUCLEOTIDE SEQUENCE [LARGE SCALE GENOMIC DNA]</scope>
</reference>
<evidence type="ECO:0000313" key="2">
    <source>
        <dbReference type="Proteomes" id="UP001497516"/>
    </source>
</evidence>
<dbReference type="EMBL" id="OZ034820">
    <property type="protein sequence ID" value="CAL1400712.1"/>
    <property type="molecule type" value="Genomic_DNA"/>
</dbReference>
<organism evidence="1 2">
    <name type="scientific">Linum trigynum</name>
    <dbReference type="NCBI Taxonomy" id="586398"/>
    <lineage>
        <taxon>Eukaryota</taxon>
        <taxon>Viridiplantae</taxon>
        <taxon>Streptophyta</taxon>
        <taxon>Embryophyta</taxon>
        <taxon>Tracheophyta</taxon>
        <taxon>Spermatophyta</taxon>
        <taxon>Magnoliopsida</taxon>
        <taxon>eudicotyledons</taxon>
        <taxon>Gunneridae</taxon>
        <taxon>Pentapetalae</taxon>
        <taxon>rosids</taxon>
        <taxon>fabids</taxon>
        <taxon>Malpighiales</taxon>
        <taxon>Linaceae</taxon>
        <taxon>Linum</taxon>
    </lineage>
</organism>
<name>A0AAV2FRR5_9ROSI</name>
<gene>
    <name evidence="1" type="ORF">LTRI10_LOCUS40822</name>
</gene>
<protein>
    <submittedName>
        <fullName evidence="1">Uncharacterized protein</fullName>
    </submittedName>
</protein>
<proteinExistence type="predicted"/>
<dbReference type="Proteomes" id="UP001497516">
    <property type="component" value="Chromosome 7"/>
</dbReference>
<evidence type="ECO:0000313" key="1">
    <source>
        <dbReference type="EMBL" id="CAL1400712.1"/>
    </source>
</evidence>
<sequence length="120" mass="13501">MPPQTRMPPAWCMRMPPATDTLKESTMPFIGILQCRFESPSAWSLIPLCSFSSYSPDLEIHLRESRSITGQHPHPSRIRRWWMNGALMDGGRANLQMPTDLGRGLMGKRMERAAVSGNSS</sequence>
<keyword evidence="2" id="KW-1185">Reference proteome</keyword>
<dbReference type="AlphaFoldDB" id="A0AAV2FRR5"/>